<proteinExistence type="predicted"/>
<dbReference type="Proteomes" id="UP000326396">
    <property type="component" value="Linkage Group LG9"/>
</dbReference>
<feature type="region of interest" description="Disordered" evidence="1">
    <location>
        <begin position="30"/>
        <end position="53"/>
    </location>
</feature>
<dbReference type="EMBL" id="SZYD01000019">
    <property type="protein sequence ID" value="KAD2392858.1"/>
    <property type="molecule type" value="Genomic_DNA"/>
</dbReference>
<protein>
    <submittedName>
        <fullName evidence="2">Uncharacterized protein</fullName>
    </submittedName>
</protein>
<evidence type="ECO:0000313" key="3">
    <source>
        <dbReference type="Proteomes" id="UP000326396"/>
    </source>
</evidence>
<feature type="region of interest" description="Disordered" evidence="1">
    <location>
        <begin position="112"/>
        <end position="135"/>
    </location>
</feature>
<sequence length="135" mass="14192">MKMTRSMFKLGSYLPPSFTTTCHDNIACNPTPSHRGSGLSRGGTVKRSGERLTDQEARWEVDLSLVGDTRASSRGNTIVEAEVLPEMQQQVAVVEQVAHGGAWSLQETTGGVAGGAGAGESGFVVRGSRQEVGDG</sequence>
<gene>
    <name evidence="2" type="ORF">E3N88_39835</name>
</gene>
<accession>A0A5N6LN66</accession>
<evidence type="ECO:0000256" key="1">
    <source>
        <dbReference type="SAM" id="MobiDB-lite"/>
    </source>
</evidence>
<organism evidence="2 3">
    <name type="scientific">Mikania micrantha</name>
    <name type="common">bitter vine</name>
    <dbReference type="NCBI Taxonomy" id="192012"/>
    <lineage>
        <taxon>Eukaryota</taxon>
        <taxon>Viridiplantae</taxon>
        <taxon>Streptophyta</taxon>
        <taxon>Embryophyta</taxon>
        <taxon>Tracheophyta</taxon>
        <taxon>Spermatophyta</taxon>
        <taxon>Magnoliopsida</taxon>
        <taxon>eudicotyledons</taxon>
        <taxon>Gunneridae</taxon>
        <taxon>Pentapetalae</taxon>
        <taxon>asterids</taxon>
        <taxon>campanulids</taxon>
        <taxon>Asterales</taxon>
        <taxon>Asteraceae</taxon>
        <taxon>Asteroideae</taxon>
        <taxon>Heliantheae alliance</taxon>
        <taxon>Eupatorieae</taxon>
        <taxon>Mikania</taxon>
    </lineage>
</organism>
<reference evidence="2 3" key="1">
    <citation type="submission" date="2019-05" db="EMBL/GenBank/DDBJ databases">
        <title>Mikania micrantha, genome provides insights into the molecular mechanism of rapid growth.</title>
        <authorList>
            <person name="Liu B."/>
        </authorList>
    </citation>
    <scope>NUCLEOTIDE SEQUENCE [LARGE SCALE GENOMIC DNA]</scope>
    <source>
        <strain evidence="2">NLD-2019</strain>
        <tissue evidence="2">Leaf</tissue>
    </source>
</reference>
<evidence type="ECO:0000313" key="2">
    <source>
        <dbReference type="EMBL" id="KAD2392858.1"/>
    </source>
</evidence>
<name>A0A5N6LN66_9ASTR</name>
<comment type="caution">
    <text evidence="2">The sequence shown here is derived from an EMBL/GenBank/DDBJ whole genome shotgun (WGS) entry which is preliminary data.</text>
</comment>
<keyword evidence="3" id="KW-1185">Reference proteome</keyword>
<dbReference type="AlphaFoldDB" id="A0A5N6LN66"/>